<evidence type="ECO:0000256" key="1">
    <source>
        <dbReference type="SAM" id="MobiDB-lite"/>
    </source>
</evidence>
<feature type="non-terminal residue" evidence="2">
    <location>
        <position position="242"/>
    </location>
</feature>
<proteinExistence type="predicted"/>
<feature type="compositionally biased region" description="Basic and acidic residues" evidence="1">
    <location>
        <begin position="35"/>
        <end position="44"/>
    </location>
</feature>
<sequence>EPAREGAVPPGVLDPQEQGEALLPLRGGQGLPHGRRGDGLDHPDVAVPGGRARSQGRPDDDDVRAATRVVLLLPLRGAAHHQAGGPDADRRHRRADDRDPPADPAAVLRPQPGAAPGAAPDRDHGRHPDRLRHRLPHLPGCGRRLAERDRRRRPRAVRGRQAGGRAVRLPGLPQDRPQRQRWTGSGADRHRQQAPQGGAAAHAGEPDGADAVLLRHVAREEAAARRLPRPAARRGAGPAARV</sequence>
<accession>A0A6J4RQV7</accession>
<name>A0A6J4RQV7_9ACTN</name>
<reference evidence="2" key="1">
    <citation type="submission" date="2020-02" db="EMBL/GenBank/DDBJ databases">
        <authorList>
            <person name="Meier V. D."/>
        </authorList>
    </citation>
    <scope>NUCLEOTIDE SEQUENCE</scope>
    <source>
        <strain evidence="2">AVDCRST_MAG38</strain>
    </source>
</reference>
<feature type="compositionally biased region" description="Basic and acidic residues" evidence="1">
    <location>
        <begin position="87"/>
        <end position="101"/>
    </location>
</feature>
<evidence type="ECO:0000313" key="2">
    <source>
        <dbReference type="EMBL" id="CAA9479865.1"/>
    </source>
</evidence>
<gene>
    <name evidence="2" type="ORF">AVDCRST_MAG38-1941</name>
</gene>
<feature type="compositionally biased region" description="Low complexity" evidence="1">
    <location>
        <begin position="104"/>
        <end position="119"/>
    </location>
</feature>
<feature type="compositionally biased region" description="Low complexity" evidence="1">
    <location>
        <begin position="159"/>
        <end position="168"/>
    </location>
</feature>
<feature type="compositionally biased region" description="Low complexity" evidence="1">
    <location>
        <begin position="233"/>
        <end position="242"/>
    </location>
</feature>
<protein>
    <submittedName>
        <fullName evidence="2">Uncharacterized protein</fullName>
    </submittedName>
</protein>
<dbReference type="EMBL" id="CADCVJ010000162">
    <property type="protein sequence ID" value="CAA9479865.1"/>
    <property type="molecule type" value="Genomic_DNA"/>
</dbReference>
<feature type="region of interest" description="Disordered" evidence="1">
    <location>
        <begin position="1"/>
        <end position="242"/>
    </location>
</feature>
<dbReference type="AlphaFoldDB" id="A0A6J4RQV7"/>
<organism evidence="2">
    <name type="scientific">uncultured Solirubrobacteraceae bacterium</name>
    <dbReference type="NCBI Taxonomy" id="1162706"/>
    <lineage>
        <taxon>Bacteria</taxon>
        <taxon>Bacillati</taxon>
        <taxon>Actinomycetota</taxon>
        <taxon>Thermoleophilia</taxon>
        <taxon>Solirubrobacterales</taxon>
        <taxon>Solirubrobacteraceae</taxon>
        <taxon>environmental samples</taxon>
    </lineage>
</organism>
<feature type="compositionally biased region" description="Low complexity" evidence="1">
    <location>
        <begin position="193"/>
        <end position="203"/>
    </location>
</feature>
<feature type="non-terminal residue" evidence="2">
    <location>
        <position position="1"/>
    </location>
</feature>